<comment type="similarity">
    <text evidence="4">Belongs to the type II cytokine receptor family.</text>
</comment>
<dbReference type="Gene3D" id="2.60.40.10">
    <property type="entry name" value="Immunoglobulins"/>
    <property type="match status" value="4"/>
</dbReference>
<evidence type="ECO:0000313" key="27">
    <source>
        <dbReference type="Proteomes" id="UP001166674"/>
    </source>
</evidence>
<evidence type="ECO:0000256" key="12">
    <source>
        <dbReference type="ARBA" id="ARBA00022843"/>
    </source>
</evidence>
<protein>
    <recommendedName>
        <fullName evidence="5">Interferon alpha/beta receptor 1</fullName>
    </recommendedName>
    <alternativeName>
        <fullName evidence="21">Type I interferon receptor 1</fullName>
    </alternativeName>
</protein>
<evidence type="ECO:0000256" key="20">
    <source>
        <dbReference type="ARBA" id="ARBA00023288"/>
    </source>
</evidence>
<name>A0AA41NFD7_SCICA</name>
<evidence type="ECO:0000256" key="16">
    <source>
        <dbReference type="ARBA" id="ARBA00023157"/>
    </source>
</evidence>
<proteinExistence type="inferred from homology"/>
<keyword evidence="20" id="KW-0449">Lipoprotein</keyword>
<evidence type="ECO:0000256" key="6">
    <source>
        <dbReference type="ARBA" id="ARBA00022475"/>
    </source>
</evidence>
<sequence>MLTLLSAMTLMLVAGAQGLLPAVADEKNLKPPENIEVYIIDDNFTLEWNSSDGTVGNVTFSAVYQTPEMDDWIKLPGCQHTAGTKCYFSLPDLDVYEELQLRIRTEKGNDTSSWSEVYSFIPFNKAQIGPPKVHLAAEDKAITVYISPPGTADNVMWSLDNKAFTYSLVMWKNSSNIEERIEKVQPGGKIYKLSPETTYCLKVRAQLLLYSKIGIYSPVCCINTTVENKLPPPENLEISANNKSYIMKWDYAYVNVTFQAQWLHGFLKIASGTNLHKWEQIPNCEHIKTTYCVFLRKFFPKGIYYLRVQASNGNSTSFWSEEKKLNTAIYTIIPPPVISMKPVNDSLRVDINAPGVPLIYEIIFWENNSNTERKYQGGKTDFTIANLQPLTVYCVKARAHFVSKSWNKSSVFSDIVCEKTKPGNSYKSWVIAGICIAAVFIVVIIYIMKNLLRCFNYVFFPSLKPPSNIDKYLSEQPLKNLLLLTTEEQIERCFIIENTNTNTIMKETNQIDEDHKRYNSQTSQDSGNYSNEDENTGSKASEELLQLETGSPEMNS</sequence>
<dbReference type="GO" id="GO:0005770">
    <property type="term" value="C:late endosome"/>
    <property type="evidence" value="ECO:0007669"/>
    <property type="project" value="UniProtKB-SubCell"/>
</dbReference>
<dbReference type="EMBL" id="JAATJV010430795">
    <property type="protein sequence ID" value="MBZ3889387.1"/>
    <property type="molecule type" value="Genomic_DNA"/>
</dbReference>
<evidence type="ECO:0000256" key="3">
    <source>
        <dbReference type="ARBA" id="ARBA00004603"/>
    </source>
</evidence>
<evidence type="ECO:0000256" key="17">
    <source>
        <dbReference type="ARBA" id="ARBA00023170"/>
    </source>
</evidence>
<dbReference type="Pfam" id="PF09294">
    <property type="entry name" value="Interfer-bind"/>
    <property type="match status" value="2"/>
</dbReference>
<evidence type="ECO:0000256" key="7">
    <source>
        <dbReference type="ARBA" id="ARBA00022553"/>
    </source>
</evidence>
<dbReference type="GO" id="GO:0004905">
    <property type="term" value="F:type I interferon receptor activity"/>
    <property type="evidence" value="ECO:0007669"/>
    <property type="project" value="TreeGrafter"/>
</dbReference>
<evidence type="ECO:0000256" key="22">
    <source>
        <dbReference type="SAM" id="MobiDB-lite"/>
    </source>
</evidence>
<evidence type="ECO:0000256" key="23">
    <source>
        <dbReference type="SAM" id="Phobius"/>
    </source>
</evidence>
<keyword evidence="13 23" id="KW-1133">Transmembrane helix</keyword>
<evidence type="ECO:0000313" key="26">
    <source>
        <dbReference type="EMBL" id="MBZ3889387.1"/>
    </source>
</evidence>
<keyword evidence="8 23" id="KW-0812">Transmembrane</keyword>
<comment type="subcellular location">
    <subcellularLocation>
        <location evidence="1">Cell membrane</location>
        <topology evidence="1">Single-pass type I membrane protein</topology>
    </subcellularLocation>
    <subcellularLocation>
        <location evidence="3">Late endosome</location>
    </subcellularLocation>
    <subcellularLocation>
        <location evidence="2">Lysosome</location>
    </subcellularLocation>
</comment>
<feature type="transmembrane region" description="Helical" evidence="23">
    <location>
        <begin position="429"/>
        <end position="448"/>
    </location>
</feature>
<dbReference type="InterPro" id="IPR050650">
    <property type="entry name" value="Type-II_Cytokine-TF_Rcpt"/>
</dbReference>
<gene>
    <name evidence="26" type="ORF">SUZIE_202705</name>
</gene>
<keyword evidence="15" id="KW-0564">Palmitate</keyword>
<evidence type="ECO:0000256" key="11">
    <source>
        <dbReference type="ARBA" id="ARBA00022753"/>
    </source>
</evidence>
<dbReference type="InterPro" id="IPR003961">
    <property type="entry name" value="FN3_dom"/>
</dbReference>
<dbReference type="FunFam" id="2.60.40.10:FF:001563">
    <property type="entry name" value="Interferon receptor 1 isoform 4"/>
    <property type="match status" value="1"/>
</dbReference>
<keyword evidence="7" id="KW-0597">Phosphoprotein</keyword>
<dbReference type="CDD" id="cd00063">
    <property type="entry name" value="FN3"/>
    <property type="match status" value="1"/>
</dbReference>
<dbReference type="SMART" id="SM00060">
    <property type="entry name" value="FN3"/>
    <property type="match status" value="4"/>
</dbReference>
<dbReference type="InterPro" id="IPR036116">
    <property type="entry name" value="FN3_sf"/>
</dbReference>
<evidence type="ECO:0000256" key="15">
    <source>
        <dbReference type="ARBA" id="ARBA00023139"/>
    </source>
</evidence>
<dbReference type="PANTHER" id="PTHR20859">
    <property type="entry name" value="INTERFERON/INTERLEUKIN RECEPTOR"/>
    <property type="match status" value="1"/>
</dbReference>
<evidence type="ECO:0000256" key="9">
    <source>
        <dbReference type="ARBA" id="ARBA00022729"/>
    </source>
</evidence>
<dbReference type="Proteomes" id="UP001166674">
    <property type="component" value="Unassembled WGS sequence"/>
</dbReference>
<reference evidence="26" key="1">
    <citation type="submission" date="2020-03" db="EMBL/GenBank/DDBJ databases">
        <title>Studies in the Genomics of Life Span.</title>
        <authorList>
            <person name="Glass D."/>
        </authorList>
    </citation>
    <scope>NUCLEOTIDE SEQUENCE</scope>
    <source>
        <strain evidence="26">SUZIE</strain>
        <tissue evidence="26">Muscle</tissue>
    </source>
</reference>
<evidence type="ECO:0000256" key="24">
    <source>
        <dbReference type="SAM" id="SignalP"/>
    </source>
</evidence>
<feature type="region of interest" description="Disordered" evidence="22">
    <location>
        <begin position="508"/>
        <end position="556"/>
    </location>
</feature>
<evidence type="ECO:0000256" key="5">
    <source>
        <dbReference type="ARBA" id="ARBA00016784"/>
    </source>
</evidence>
<evidence type="ECO:0000256" key="18">
    <source>
        <dbReference type="ARBA" id="ARBA00023180"/>
    </source>
</evidence>
<dbReference type="GO" id="GO:0009893">
    <property type="term" value="P:positive regulation of metabolic process"/>
    <property type="evidence" value="ECO:0007669"/>
    <property type="project" value="UniProtKB-ARBA"/>
</dbReference>
<keyword evidence="16" id="KW-1015">Disulfide bond</keyword>
<evidence type="ECO:0000256" key="21">
    <source>
        <dbReference type="ARBA" id="ARBA00032112"/>
    </source>
</evidence>
<dbReference type="FunFam" id="2.60.40.10:FF:001548">
    <property type="entry name" value="Interferon receptor 1 isoform 4"/>
    <property type="match status" value="1"/>
</dbReference>
<evidence type="ECO:0000256" key="1">
    <source>
        <dbReference type="ARBA" id="ARBA00004251"/>
    </source>
</evidence>
<dbReference type="AlphaFoldDB" id="A0AA41NFD7"/>
<accession>A0AA41NFD7</accession>
<evidence type="ECO:0000256" key="13">
    <source>
        <dbReference type="ARBA" id="ARBA00022989"/>
    </source>
</evidence>
<keyword evidence="9 24" id="KW-0732">Signal</keyword>
<feature type="domain" description="Fibronectin type-III" evidence="25">
    <location>
        <begin position="334"/>
        <end position="423"/>
    </location>
</feature>
<dbReference type="GO" id="GO:0005886">
    <property type="term" value="C:plasma membrane"/>
    <property type="evidence" value="ECO:0007669"/>
    <property type="project" value="UniProtKB-SubCell"/>
</dbReference>
<dbReference type="GO" id="GO:0009615">
    <property type="term" value="P:response to virus"/>
    <property type="evidence" value="ECO:0007669"/>
    <property type="project" value="UniProtKB-ARBA"/>
</dbReference>
<feature type="signal peptide" evidence="24">
    <location>
        <begin position="1"/>
        <end position="18"/>
    </location>
</feature>
<dbReference type="GO" id="GO:0005764">
    <property type="term" value="C:lysosome"/>
    <property type="evidence" value="ECO:0007669"/>
    <property type="project" value="UniProtKB-SubCell"/>
</dbReference>
<dbReference type="SUPFAM" id="SSF49265">
    <property type="entry name" value="Fibronectin type III"/>
    <property type="match status" value="4"/>
</dbReference>
<keyword evidence="19" id="KW-0458">Lysosome</keyword>
<dbReference type="InterPro" id="IPR013783">
    <property type="entry name" value="Ig-like_fold"/>
</dbReference>
<evidence type="ECO:0000256" key="4">
    <source>
        <dbReference type="ARBA" id="ARBA00005399"/>
    </source>
</evidence>
<keyword evidence="14 23" id="KW-0472">Membrane</keyword>
<dbReference type="Pfam" id="PF01108">
    <property type="entry name" value="Tissue_fac"/>
    <property type="match status" value="1"/>
</dbReference>
<dbReference type="PROSITE" id="PS50853">
    <property type="entry name" value="FN3"/>
    <property type="match status" value="2"/>
</dbReference>
<keyword evidence="18" id="KW-0325">Glycoprotein</keyword>
<organism evidence="26 27">
    <name type="scientific">Sciurus carolinensis</name>
    <name type="common">Eastern gray squirrel</name>
    <dbReference type="NCBI Taxonomy" id="30640"/>
    <lineage>
        <taxon>Eukaryota</taxon>
        <taxon>Metazoa</taxon>
        <taxon>Chordata</taxon>
        <taxon>Craniata</taxon>
        <taxon>Vertebrata</taxon>
        <taxon>Euteleostomi</taxon>
        <taxon>Mammalia</taxon>
        <taxon>Eutheria</taxon>
        <taxon>Euarchontoglires</taxon>
        <taxon>Glires</taxon>
        <taxon>Rodentia</taxon>
        <taxon>Sciuromorpha</taxon>
        <taxon>Sciuridae</taxon>
        <taxon>Sciurinae</taxon>
        <taxon>Sciurini</taxon>
        <taxon>Sciurus</taxon>
    </lineage>
</organism>
<keyword evidence="27" id="KW-1185">Reference proteome</keyword>
<comment type="caution">
    <text evidence="26">The sequence shown here is derived from an EMBL/GenBank/DDBJ whole genome shotgun (WGS) entry which is preliminary data.</text>
</comment>
<evidence type="ECO:0000256" key="2">
    <source>
        <dbReference type="ARBA" id="ARBA00004371"/>
    </source>
</evidence>
<dbReference type="PANTHER" id="PTHR20859:SF54">
    <property type="entry name" value="INTERFERON ALPHA_BETA RECEPTOR 1"/>
    <property type="match status" value="1"/>
</dbReference>
<dbReference type="GO" id="GO:0019955">
    <property type="term" value="F:cytokine binding"/>
    <property type="evidence" value="ECO:0007669"/>
    <property type="project" value="UniProtKB-ARBA"/>
</dbReference>
<dbReference type="InterPro" id="IPR015373">
    <property type="entry name" value="Interferon/interleukin_rcp_dom"/>
</dbReference>
<keyword evidence="6" id="KW-1003">Cell membrane</keyword>
<evidence type="ECO:0000256" key="10">
    <source>
        <dbReference type="ARBA" id="ARBA00022737"/>
    </source>
</evidence>
<evidence type="ECO:0000259" key="25">
    <source>
        <dbReference type="PROSITE" id="PS50853"/>
    </source>
</evidence>
<evidence type="ECO:0000256" key="19">
    <source>
        <dbReference type="ARBA" id="ARBA00023228"/>
    </source>
</evidence>
<keyword evidence="11" id="KW-0967">Endosome</keyword>
<keyword evidence="17 26" id="KW-0675">Receptor</keyword>
<keyword evidence="12" id="KW-0832">Ubl conjugation</keyword>
<dbReference type="FunFam" id="2.60.40.10:FF:000842">
    <property type="entry name" value="Interferon receptor 1 isoform 4"/>
    <property type="match status" value="2"/>
</dbReference>
<keyword evidence="10" id="KW-0677">Repeat</keyword>
<feature type="domain" description="Fibronectin type-III" evidence="25">
    <location>
        <begin position="31"/>
        <end position="126"/>
    </location>
</feature>
<evidence type="ECO:0000256" key="8">
    <source>
        <dbReference type="ARBA" id="ARBA00022692"/>
    </source>
</evidence>
<evidence type="ECO:0000256" key="14">
    <source>
        <dbReference type="ARBA" id="ARBA00023136"/>
    </source>
</evidence>
<feature type="chain" id="PRO_5041245518" description="Interferon alpha/beta receptor 1" evidence="24">
    <location>
        <begin position="19"/>
        <end position="556"/>
    </location>
</feature>
<feature type="compositionally biased region" description="Polar residues" evidence="22">
    <location>
        <begin position="519"/>
        <end position="530"/>
    </location>
</feature>